<keyword evidence="6" id="KW-1185">Reference proteome</keyword>
<dbReference type="AlphaFoldDB" id="A0A2W2E7E0"/>
<dbReference type="Gene3D" id="1.10.10.10">
    <property type="entry name" value="Winged helix-like DNA-binding domain superfamily/Winged helix DNA-binding domain"/>
    <property type="match status" value="1"/>
</dbReference>
<dbReference type="GO" id="GO:0003677">
    <property type="term" value="F:DNA binding"/>
    <property type="evidence" value="ECO:0007669"/>
    <property type="project" value="UniProtKB-KW"/>
</dbReference>
<protein>
    <submittedName>
        <fullName evidence="5">DNA-binding response regulator</fullName>
    </submittedName>
</protein>
<dbReference type="PROSITE" id="PS50043">
    <property type="entry name" value="HTH_LUXR_2"/>
    <property type="match status" value="1"/>
</dbReference>
<evidence type="ECO:0000256" key="1">
    <source>
        <dbReference type="ARBA" id="ARBA00023015"/>
    </source>
</evidence>
<dbReference type="EMBL" id="POTY01000048">
    <property type="protein sequence ID" value="PZG19972.1"/>
    <property type="molecule type" value="Genomic_DNA"/>
</dbReference>
<reference evidence="5 6" key="1">
    <citation type="submission" date="2018-01" db="EMBL/GenBank/DDBJ databases">
        <title>Draft genome sequence of Jishengella sp. NA12.</title>
        <authorList>
            <person name="Sahin N."/>
            <person name="Ay H."/>
            <person name="Saygin H."/>
        </authorList>
    </citation>
    <scope>NUCLEOTIDE SEQUENCE [LARGE SCALE GENOMIC DNA]</scope>
    <source>
        <strain evidence="5 6">NA12</strain>
    </source>
</reference>
<feature type="domain" description="HTH luxR-type" evidence="4">
    <location>
        <begin position="5"/>
        <end position="70"/>
    </location>
</feature>
<keyword evidence="3" id="KW-0804">Transcription</keyword>
<dbReference type="GO" id="GO:0006355">
    <property type="term" value="P:regulation of DNA-templated transcription"/>
    <property type="evidence" value="ECO:0007669"/>
    <property type="project" value="InterPro"/>
</dbReference>
<keyword evidence="2 5" id="KW-0238">DNA-binding</keyword>
<dbReference type="RefSeq" id="WP_146605690.1">
    <property type="nucleotide sequence ID" value="NZ_POTY01000048.1"/>
</dbReference>
<dbReference type="PRINTS" id="PR00038">
    <property type="entry name" value="HTHLUXR"/>
</dbReference>
<organism evidence="5 6">
    <name type="scientific">Micromonospora craterilacus</name>
    <dbReference type="NCBI Taxonomy" id="1655439"/>
    <lineage>
        <taxon>Bacteria</taxon>
        <taxon>Bacillati</taxon>
        <taxon>Actinomycetota</taxon>
        <taxon>Actinomycetes</taxon>
        <taxon>Micromonosporales</taxon>
        <taxon>Micromonosporaceae</taxon>
        <taxon>Micromonospora</taxon>
    </lineage>
</organism>
<dbReference type="CDD" id="cd06170">
    <property type="entry name" value="LuxR_C_like"/>
    <property type="match status" value="1"/>
</dbReference>
<dbReference type="PANTHER" id="PTHR44688:SF16">
    <property type="entry name" value="DNA-BINDING TRANSCRIPTIONAL ACTIVATOR DEVR_DOSR"/>
    <property type="match status" value="1"/>
</dbReference>
<sequence>PRPPDVRGIDVLTGRETEVLSLVARGLSNDEIARALTISVKTVKTHIGNLLTKLGARDRAQLVIAAYESDLVARRTVR</sequence>
<evidence type="ECO:0000313" key="5">
    <source>
        <dbReference type="EMBL" id="PZG19972.1"/>
    </source>
</evidence>
<accession>A0A2W2E7E0</accession>
<gene>
    <name evidence="5" type="ORF">C1I95_10560</name>
</gene>
<dbReference type="SUPFAM" id="SSF46894">
    <property type="entry name" value="C-terminal effector domain of the bipartite response regulators"/>
    <property type="match status" value="1"/>
</dbReference>
<dbReference type="PROSITE" id="PS00622">
    <property type="entry name" value="HTH_LUXR_1"/>
    <property type="match status" value="1"/>
</dbReference>
<dbReference type="PANTHER" id="PTHR44688">
    <property type="entry name" value="DNA-BINDING TRANSCRIPTIONAL ACTIVATOR DEVR_DOSR"/>
    <property type="match status" value="1"/>
</dbReference>
<evidence type="ECO:0000256" key="3">
    <source>
        <dbReference type="ARBA" id="ARBA00023163"/>
    </source>
</evidence>
<name>A0A2W2E7E0_9ACTN</name>
<proteinExistence type="predicted"/>
<feature type="non-terminal residue" evidence="5">
    <location>
        <position position="1"/>
    </location>
</feature>
<dbReference type="Proteomes" id="UP000248924">
    <property type="component" value="Unassembled WGS sequence"/>
</dbReference>
<evidence type="ECO:0000256" key="2">
    <source>
        <dbReference type="ARBA" id="ARBA00023125"/>
    </source>
</evidence>
<evidence type="ECO:0000313" key="6">
    <source>
        <dbReference type="Proteomes" id="UP000248924"/>
    </source>
</evidence>
<evidence type="ECO:0000259" key="4">
    <source>
        <dbReference type="PROSITE" id="PS50043"/>
    </source>
</evidence>
<dbReference type="SMART" id="SM00421">
    <property type="entry name" value="HTH_LUXR"/>
    <property type="match status" value="1"/>
</dbReference>
<dbReference type="InterPro" id="IPR000792">
    <property type="entry name" value="Tscrpt_reg_LuxR_C"/>
</dbReference>
<comment type="caution">
    <text evidence="5">The sequence shown here is derived from an EMBL/GenBank/DDBJ whole genome shotgun (WGS) entry which is preliminary data.</text>
</comment>
<keyword evidence="1" id="KW-0805">Transcription regulation</keyword>
<dbReference type="InterPro" id="IPR036388">
    <property type="entry name" value="WH-like_DNA-bd_sf"/>
</dbReference>
<dbReference type="InterPro" id="IPR016032">
    <property type="entry name" value="Sig_transdc_resp-reg_C-effctor"/>
</dbReference>
<dbReference type="Pfam" id="PF00196">
    <property type="entry name" value="GerE"/>
    <property type="match status" value="1"/>
</dbReference>